<sequence length="122" mass="13145">MFRSGIQQTFITEACSKTLRCKLLGTEALSVGVPGGTHSQRTFRMVQVCFICADSNPVYKIKALKTPSICEQVIPPPAAEIKATLRELSLPLGDDSPQGENPSIDVLVGSDNFWDFVTSGGN</sequence>
<name>A0ACB8C2F1_DERSI</name>
<protein>
    <submittedName>
        <fullName evidence="1">Uncharacterized protein</fullName>
    </submittedName>
</protein>
<gene>
    <name evidence="1" type="ORF">HPB49_006756</name>
</gene>
<evidence type="ECO:0000313" key="1">
    <source>
        <dbReference type="EMBL" id="KAH7933013.1"/>
    </source>
</evidence>
<reference evidence="1" key="1">
    <citation type="submission" date="2020-05" db="EMBL/GenBank/DDBJ databases">
        <title>Large-scale comparative analyses of tick genomes elucidate their genetic diversity and vector capacities.</title>
        <authorList>
            <person name="Jia N."/>
            <person name="Wang J."/>
            <person name="Shi W."/>
            <person name="Du L."/>
            <person name="Sun Y."/>
            <person name="Zhan W."/>
            <person name="Jiang J."/>
            <person name="Wang Q."/>
            <person name="Zhang B."/>
            <person name="Ji P."/>
            <person name="Sakyi L.B."/>
            <person name="Cui X."/>
            <person name="Yuan T."/>
            <person name="Jiang B."/>
            <person name="Yang W."/>
            <person name="Lam T.T.-Y."/>
            <person name="Chang Q."/>
            <person name="Ding S."/>
            <person name="Wang X."/>
            <person name="Zhu J."/>
            <person name="Ruan X."/>
            <person name="Zhao L."/>
            <person name="Wei J."/>
            <person name="Que T."/>
            <person name="Du C."/>
            <person name="Cheng J."/>
            <person name="Dai P."/>
            <person name="Han X."/>
            <person name="Huang E."/>
            <person name="Gao Y."/>
            <person name="Liu J."/>
            <person name="Shao H."/>
            <person name="Ye R."/>
            <person name="Li L."/>
            <person name="Wei W."/>
            <person name="Wang X."/>
            <person name="Wang C."/>
            <person name="Yang T."/>
            <person name="Huo Q."/>
            <person name="Li W."/>
            <person name="Guo W."/>
            <person name="Chen H."/>
            <person name="Zhou L."/>
            <person name="Ni X."/>
            <person name="Tian J."/>
            <person name="Zhou Y."/>
            <person name="Sheng Y."/>
            <person name="Liu T."/>
            <person name="Pan Y."/>
            <person name="Xia L."/>
            <person name="Li J."/>
            <person name="Zhao F."/>
            <person name="Cao W."/>
        </authorList>
    </citation>
    <scope>NUCLEOTIDE SEQUENCE</scope>
    <source>
        <strain evidence="1">Dsil-2018</strain>
    </source>
</reference>
<proteinExistence type="predicted"/>
<evidence type="ECO:0000313" key="2">
    <source>
        <dbReference type="Proteomes" id="UP000821865"/>
    </source>
</evidence>
<dbReference type="Proteomes" id="UP000821865">
    <property type="component" value="Chromosome 9"/>
</dbReference>
<keyword evidence="2" id="KW-1185">Reference proteome</keyword>
<accession>A0ACB8C2F1</accession>
<dbReference type="EMBL" id="CM023478">
    <property type="protein sequence ID" value="KAH7933013.1"/>
    <property type="molecule type" value="Genomic_DNA"/>
</dbReference>
<comment type="caution">
    <text evidence="1">The sequence shown here is derived from an EMBL/GenBank/DDBJ whole genome shotgun (WGS) entry which is preliminary data.</text>
</comment>
<organism evidence="1 2">
    <name type="scientific">Dermacentor silvarum</name>
    <name type="common">Tick</name>
    <dbReference type="NCBI Taxonomy" id="543639"/>
    <lineage>
        <taxon>Eukaryota</taxon>
        <taxon>Metazoa</taxon>
        <taxon>Ecdysozoa</taxon>
        <taxon>Arthropoda</taxon>
        <taxon>Chelicerata</taxon>
        <taxon>Arachnida</taxon>
        <taxon>Acari</taxon>
        <taxon>Parasitiformes</taxon>
        <taxon>Ixodida</taxon>
        <taxon>Ixodoidea</taxon>
        <taxon>Ixodidae</taxon>
        <taxon>Rhipicephalinae</taxon>
        <taxon>Dermacentor</taxon>
    </lineage>
</organism>